<dbReference type="KEGG" id="rlc:K227x_28940"/>
<keyword evidence="5" id="KW-0732">Signal</keyword>
<feature type="region of interest" description="Disordered" evidence="4">
    <location>
        <begin position="1168"/>
        <end position="1197"/>
    </location>
</feature>
<dbReference type="InterPro" id="IPR015943">
    <property type="entry name" value="WD40/YVTN_repeat-like_dom_sf"/>
</dbReference>
<dbReference type="InterPro" id="IPR050349">
    <property type="entry name" value="WD_LIS1/nudF_dynein_reg"/>
</dbReference>
<feature type="domain" description="Peptidase C14 caspase" evidence="6">
    <location>
        <begin position="1037"/>
        <end position="1226"/>
    </location>
</feature>
<dbReference type="InterPro" id="IPR036322">
    <property type="entry name" value="WD40_repeat_dom_sf"/>
</dbReference>
<dbReference type="Gene3D" id="3.40.50.1460">
    <property type="match status" value="1"/>
</dbReference>
<dbReference type="SMART" id="SM00320">
    <property type="entry name" value="WD40"/>
    <property type="match status" value="4"/>
</dbReference>
<protein>
    <submittedName>
        <fullName evidence="7">WD domain, G-beta repeat</fullName>
    </submittedName>
</protein>
<feature type="compositionally biased region" description="Basic and acidic residues" evidence="4">
    <location>
        <begin position="76"/>
        <end position="92"/>
    </location>
</feature>
<proteinExistence type="predicted"/>
<feature type="repeat" description="WD" evidence="3">
    <location>
        <begin position="115"/>
        <end position="146"/>
    </location>
</feature>
<dbReference type="AlphaFoldDB" id="A0A517NBJ6"/>
<dbReference type="PROSITE" id="PS50082">
    <property type="entry name" value="WD_REPEATS_2"/>
    <property type="match status" value="2"/>
</dbReference>
<feature type="signal peptide" evidence="5">
    <location>
        <begin position="1"/>
        <end position="32"/>
    </location>
</feature>
<dbReference type="PANTHER" id="PTHR44129">
    <property type="entry name" value="WD REPEAT-CONTAINING PROTEIN POP1"/>
    <property type="match status" value="1"/>
</dbReference>
<feature type="chain" id="PRO_5022156361" evidence="5">
    <location>
        <begin position="33"/>
        <end position="1245"/>
    </location>
</feature>
<feature type="repeat" description="WD" evidence="3">
    <location>
        <begin position="599"/>
        <end position="640"/>
    </location>
</feature>
<feature type="compositionally biased region" description="Polar residues" evidence="4">
    <location>
        <begin position="1185"/>
        <end position="1195"/>
    </location>
</feature>
<sequence length="1245" mass="134928" precursor="true">MNSNIATGLRSVVAGCLVAAWLTTGAVLSTHAQTHLPDESQLPGQAGPDQPKPLDPSGLPSESDLPGQADPSQLPGEDRLPPESSADQRADGGGEPGNNELAPIAGSAPLLRLSFDGHTGVIRSMDLSDGGRTLITAGEDKEVHVWRRSDIGSSGWMHRRTIRWPVTRGPRGLIYAATLKGDQLAFAGYGASGGAGEIRVVDVASGDLQRTLFDDQTGHRSNVVSVGWAPGDAVRLVSTDVEGKLILWQPDTTTGFWLPKVLVAADSQTYSGPVAAALAAADRRAFVPTTFVGNDYVVVPRYTGPGENGYAGWQLQRVNMVTGASDLLTNLVHLKHVRSMSATDDGRRLASCDWAGTIGVWTFRDGSIASFESFRPDAAPNFVQLSDSGDQLFFGTDAVGDEGAQLQTWDISKGKPTLVSSRRVDGLVRAGVIDESRREVLVSQGNEVHWFSYDTGGALDDSPPKRLKTPVDVVRRVAFAKDGDSYQIAMGHSKGGEFDDVFDLSESKLRGGADIDADAFVPAQRLPNMWRIGDPEKEPFQFFESDQARGTLPLVQHLNGSPTAIATMPGLVIVGTDRNNNIYAYRADDADPPVLVRQMRDHNGAVTSLGTSSDGKYLVSAAEDATVSLWNLQDIDTATPMVNRWGCEFELESDALIASGVREDGPLYFRGVRGGDELVSIGWVNHDGELFAESDVAAMRDRLLDLPFDVMVELKFKRLRSAGPHFNSLPAWRPIATLFVDQNREWAWWTPAGYYDASFNGHQNFGWQLNRGRDNEVEYFRAAQFRKQLERPDIMRRLLAAGSLPEAMRQTVSQIGPAAGQGAIVNQYESKPTIRLLKPAAGEKIVGDELVVEASIDVPLGASLVKPKAFVSGVPAISCELVQTPMIAAGSTSAAEAANAAGNPAESADTDQSNAAIYRWKFRLPQDRQLQLEILAATEAESVDRVLVEFDHQPSDVSRAKPRLHVLAIGVGSYRDPQIQSLDFAAGAAGTVVNLFREKSALLYQTSADQLVDTDATRPLWRVFARDAADRLRPVVSPDDLVIMYLCGHGLRDRRTNQWYFVTADARYNDLMNDRYDDCIAFSDLASLAQLPCRKLAILDSCHSGAVQPLMRTDDLKSALRFLQDDVVLTLTASEGDEEAAEQRESRMGRFTATMVDALGGKADQMDESSINREPANGAARAAQSVDSLGRDSTGNGDGVISITELVDYVSRRVSRESEAEGMPQHPTASPGYLLRTLTLPLTTR</sequence>
<evidence type="ECO:0000256" key="4">
    <source>
        <dbReference type="SAM" id="MobiDB-lite"/>
    </source>
</evidence>
<dbReference type="InterPro" id="IPR001680">
    <property type="entry name" value="WD40_rpt"/>
</dbReference>
<evidence type="ECO:0000313" key="8">
    <source>
        <dbReference type="Proteomes" id="UP000318538"/>
    </source>
</evidence>
<evidence type="ECO:0000313" key="7">
    <source>
        <dbReference type="EMBL" id="QDT04502.1"/>
    </source>
</evidence>
<keyword evidence="8" id="KW-1185">Reference proteome</keyword>
<dbReference type="EMBL" id="CP036525">
    <property type="protein sequence ID" value="QDT04502.1"/>
    <property type="molecule type" value="Genomic_DNA"/>
</dbReference>
<dbReference type="RefSeq" id="WP_145170144.1">
    <property type="nucleotide sequence ID" value="NZ_CP036525.1"/>
</dbReference>
<evidence type="ECO:0000259" key="6">
    <source>
        <dbReference type="Pfam" id="PF00656"/>
    </source>
</evidence>
<feature type="region of interest" description="Disordered" evidence="4">
    <location>
        <begin position="33"/>
        <end position="103"/>
    </location>
</feature>
<dbReference type="InterPro" id="IPR019775">
    <property type="entry name" value="WD40_repeat_CS"/>
</dbReference>
<gene>
    <name evidence="7" type="ORF">K227x_28940</name>
</gene>
<organism evidence="7 8">
    <name type="scientific">Rubripirellula lacrimiformis</name>
    <dbReference type="NCBI Taxonomy" id="1930273"/>
    <lineage>
        <taxon>Bacteria</taxon>
        <taxon>Pseudomonadati</taxon>
        <taxon>Planctomycetota</taxon>
        <taxon>Planctomycetia</taxon>
        <taxon>Pirellulales</taxon>
        <taxon>Pirellulaceae</taxon>
        <taxon>Rubripirellula</taxon>
    </lineage>
</organism>
<evidence type="ECO:0000256" key="1">
    <source>
        <dbReference type="ARBA" id="ARBA00022574"/>
    </source>
</evidence>
<name>A0A517NBJ6_9BACT</name>
<dbReference type="Pfam" id="PF00400">
    <property type="entry name" value="WD40"/>
    <property type="match status" value="3"/>
</dbReference>
<dbReference type="Proteomes" id="UP000318538">
    <property type="component" value="Chromosome"/>
</dbReference>
<evidence type="ECO:0000256" key="2">
    <source>
        <dbReference type="ARBA" id="ARBA00022737"/>
    </source>
</evidence>
<accession>A0A517NBJ6</accession>
<dbReference type="GO" id="GO:0004197">
    <property type="term" value="F:cysteine-type endopeptidase activity"/>
    <property type="evidence" value="ECO:0007669"/>
    <property type="project" value="InterPro"/>
</dbReference>
<dbReference type="SUPFAM" id="SSF50978">
    <property type="entry name" value="WD40 repeat-like"/>
    <property type="match status" value="1"/>
</dbReference>
<evidence type="ECO:0000256" key="5">
    <source>
        <dbReference type="SAM" id="SignalP"/>
    </source>
</evidence>
<dbReference type="Gene3D" id="2.130.10.10">
    <property type="entry name" value="YVTN repeat-like/Quinoprotein amine dehydrogenase"/>
    <property type="match status" value="3"/>
</dbReference>
<dbReference type="PROSITE" id="PS50294">
    <property type="entry name" value="WD_REPEATS_REGION"/>
    <property type="match status" value="2"/>
</dbReference>
<dbReference type="Pfam" id="PF00656">
    <property type="entry name" value="Peptidase_C14"/>
    <property type="match status" value="1"/>
</dbReference>
<dbReference type="InterPro" id="IPR011600">
    <property type="entry name" value="Pept_C14_caspase"/>
</dbReference>
<dbReference type="OrthoDB" id="230341at2"/>
<evidence type="ECO:0000256" key="3">
    <source>
        <dbReference type="PROSITE-ProRule" id="PRU00221"/>
    </source>
</evidence>
<dbReference type="PROSITE" id="PS00678">
    <property type="entry name" value="WD_REPEATS_1"/>
    <property type="match status" value="1"/>
</dbReference>
<dbReference type="GO" id="GO:0006508">
    <property type="term" value="P:proteolysis"/>
    <property type="evidence" value="ECO:0007669"/>
    <property type="project" value="InterPro"/>
</dbReference>
<keyword evidence="1 3" id="KW-0853">WD repeat</keyword>
<keyword evidence="2" id="KW-0677">Repeat</keyword>
<reference evidence="7 8" key="1">
    <citation type="submission" date="2019-02" db="EMBL/GenBank/DDBJ databases">
        <title>Deep-cultivation of Planctomycetes and their phenomic and genomic characterization uncovers novel biology.</title>
        <authorList>
            <person name="Wiegand S."/>
            <person name="Jogler M."/>
            <person name="Boedeker C."/>
            <person name="Pinto D."/>
            <person name="Vollmers J."/>
            <person name="Rivas-Marin E."/>
            <person name="Kohn T."/>
            <person name="Peeters S.H."/>
            <person name="Heuer A."/>
            <person name="Rast P."/>
            <person name="Oberbeckmann S."/>
            <person name="Bunk B."/>
            <person name="Jeske O."/>
            <person name="Meyerdierks A."/>
            <person name="Storesund J.E."/>
            <person name="Kallscheuer N."/>
            <person name="Luecker S."/>
            <person name="Lage O.M."/>
            <person name="Pohl T."/>
            <person name="Merkel B.J."/>
            <person name="Hornburger P."/>
            <person name="Mueller R.-W."/>
            <person name="Bruemmer F."/>
            <person name="Labrenz M."/>
            <person name="Spormann A.M."/>
            <person name="Op den Camp H."/>
            <person name="Overmann J."/>
            <person name="Amann R."/>
            <person name="Jetten M.S.M."/>
            <person name="Mascher T."/>
            <person name="Medema M.H."/>
            <person name="Devos D.P."/>
            <person name="Kaster A.-K."/>
            <person name="Ovreas L."/>
            <person name="Rohde M."/>
            <person name="Galperin M.Y."/>
            <person name="Jogler C."/>
        </authorList>
    </citation>
    <scope>NUCLEOTIDE SEQUENCE [LARGE SCALE GENOMIC DNA]</scope>
    <source>
        <strain evidence="7 8">K22_7</strain>
    </source>
</reference>